<evidence type="ECO:0000256" key="2">
    <source>
        <dbReference type="ARBA" id="ARBA00022884"/>
    </source>
</evidence>
<proteinExistence type="inferred from homology"/>
<dbReference type="Gene3D" id="3.10.290.10">
    <property type="entry name" value="RNA-binding S4 domain"/>
    <property type="match status" value="1"/>
</dbReference>
<dbReference type="SUPFAM" id="SSF55174">
    <property type="entry name" value="Alpha-L RNA-binding motif"/>
    <property type="match status" value="1"/>
</dbReference>
<name>A0ABN1AVI0_9BACI</name>
<evidence type="ECO:0000313" key="7">
    <source>
        <dbReference type="EMBL" id="GAA0484708.1"/>
    </source>
</evidence>
<keyword evidence="3 5" id="KW-0413">Isomerase</keyword>
<dbReference type="PANTHER" id="PTHR47683">
    <property type="entry name" value="PSEUDOURIDINE SYNTHASE FAMILY PROTEIN-RELATED"/>
    <property type="match status" value="1"/>
</dbReference>
<comment type="caution">
    <text evidence="7">The sequence shown here is derived from an EMBL/GenBank/DDBJ whole genome shotgun (WGS) entry which is preliminary data.</text>
</comment>
<dbReference type="CDD" id="cd00165">
    <property type="entry name" value="S4"/>
    <property type="match status" value="1"/>
</dbReference>
<dbReference type="Proteomes" id="UP001500880">
    <property type="component" value="Unassembled WGS sequence"/>
</dbReference>
<evidence type="ECO:0000256" key="3">
    <source>
        <dbReference type="ARBA" id="ARBA00023235"/>
    </source>
</evidence>
<dbReference type="SMART" id="SM00363">
    <property type="entry name" value="S4"/>
    <property type="match status" value="1"/>
</dbReference>
<keyword evidence="2 4" id="KW-0694">RNA-binding</keyword>
<dbReference type="NCBIfam" id="TIGR00093">
    <property type="entry name" value="pseudouridine synthase"/>
    <property type="match status" value="1"/>
</dbReference>
<keyword evidence="8" id="KW-1185">Reference proteome</keyword>
<dbReference type="Gene3D" id="3.30.70.580">
    <property type="entry name" value="Pseudouridine synthase I, catalytic domain, N-terminal subdomain"/>
    <property type="match status" value="1"/>
</dbReference>
<dbReference type="InterPro" id="IPR002942">
    <property type="entry name" value="S4_RNA-bd"/>
</dbReference>
<organism evidence="7 8">
    <name type="scientific">Salinibacillus aidingensis</name>
    <dbReference type="NCBI Taxonomy" id="237684"/>
    <lineage>
        <taxon>Bacteria</taxon>
        <taxon>Bacillati</taxon>
        <taxon>Bacillota</taxon>
        <taxon>Bacilli</taxon>
        <taxon>Bacillales</taxon>
        <taxon>Bacillaceae</taxon>
        <taxon>Salinibacillus</taxon>
    </lineage>
</organism>
<sequence length="240" mass="26898">MRLDKVLANMGFGSRTDVKKLMKKGVVQVDGTTVKDGKTQVNPDQQEILINGELVEYKEYIYLMMNKPKGVISATEDHVETTVVDLLEMEDQIFDPFPVGRLDKDTEGLLLITNDGKLSHELLSPKKKVGKKYWAKIDGNVSEEDVQAFANGVELDDGYITKPAELKVLSAGGVSEIELTIMEGKFHQVKRMFLSTGKKVLELKRLQMGRLHLDADLEPGEYRELTDEELSLLGRQADSN</sequence>
<dbReference type="PANTHER" id="PTHR47683:SF4">
    <property type="entry name" value="PSEUDOURIDINE SYNTHASE"/>
    <property type="match status" value="1"/>
</dbReference>
<evidence type="ECO:0000313" key="8">
    <source>
        <dbReference type="Proteomes" id="UP001500880"/>
    </source>
</evidence>
<evidence type="ECO:0000256" key="4">
    <source>
        <dbReference type="PROSITE-ProRule" id="PRU00182"/>
    </source>
</evidence>
<gene>
    <name evidence="7" type="ORF">GCM10008986_07520</name>
</gene>
<dbReference type="InterPro" id="IPR020103">
    <property type="entry name" value="PsdUridine_synth_cat_dom_sf"/>
</dbReference>
<comment type="similarity">
    <text evidence="1 5">Belongs to the pseudouridine synthase RsuA family.</text>
</comment>
<dbReference type="InterPro" id="IPR018496">
    <property type="entry name" value="PsdUridine_synth_RsuA/RluB_CS"/>
</dbReference>
<dbReference type="Gene3D" id="3.30.70.1560">
    <property type="entry name" value="Alpha-L RNA-binding motif"/>
    <property type="match status" value="1"/>
</dbReference>
<dbReference type="SUPFAM" id="SSF55120">
    <property type="entry name" value="Pseudouridine synthase"/>
    <property type="match status" value="1"/>
</dbReference>
<accession>A0ABN1AVI0</accession>
<dbReference type="PROSITE" id="PS01149">
    <property type="entry name" value="PSI_RSU"/>
    <property type="match status" value="1"/>
</dbReference>
<dbReference type="CDD" id="cd02553">
    <property type="entry name" value="PseudoU_synth_RsuA"/>
    <property type="match status" value="1"/>
</dbReference>
<dbReference type="Pfam" id="PF00849">
    <property type="entry name" value="PseudoU_synth_2"/>
    <property type="match status" value="1"/>
</dbReference>
<dbReference type="InterPro" id="IPR000748">
    <property type="entry name" value="PsdUridine_synth_RsuA/RluB/E/F"/>
</dbReference>
<dbReference type="InterPro" id="IPR050343">
    <property type="entry name" value="RsuA_PseudoU_synthase"/>
</dbReference>
<dbReference type="EC" id="5.4.99.-" evidence="5"/>
<evidence type="ECO:0000256" key="1">
    <source>
        <dbReference type="ARBA" id="ARBA00008348"/>
    </source>
</evidence>
<dbReference type="InterPro" id="IPR006145">
    <property type="entry name" value="PsdUridine_synth_RsuA/RluA"/>
</dbReference>
<dbReference type="PROSITE" id="PS50889">
    <property type="entry name" value="S4"/>
    <property type="match status" value="1"/>
</dbReference>
<reference evidence="7 8" key="1">
    <citation type="journal article" date="2019" name="Int. J. Syst. Evol. Microbiol.">
        <title>The Global Catalogue of Microorganisms (GCM) 10K type strain sequencing project: providing services to taxonomists for standard genome sequencing and annotation.</title>
        <authorList>
            <consortium name="The Broad Institute Genomics Platform"/>
            <consortium name="The Broad Institute Genome Sequencing Center for Infectious Disease"/>
            <person name="Wu L."/>
            <person name="Ma J."/>
        </authorList>
    </citation>
    <scope>NUCLEOTIDE SEQUENCE [LARGE SCALE GENOMIC DNA]</scope>
    <source>
        <strain evidence="7 8">JCM 12389</strain>
    </source>
</reference>
<dbReference type="InterPro" id="IPR036986">
    <property type="entry name" value="S4_RNA-bd_sf"/>
</dbReference>
<dbReference type="RefSeq" id="WP_343837693.1">
    <property type="nucleotide sequence ID" value="NZ_BAAADO010000001.1"/>
</dbReference>
<dbReference type="InterPro" id="IPR020094">
    <property type="entry name" value="TruA/RsuA/RluB/E/F_N"/>
</dbReference>
<evidence type="ECO:0000256" key="5">
    <source>
        <dbReference type="RuleBase" id="RU003887"/>
    </source>
</evidence>
<evidence type="ECO:0000259" key="6">
    <source>
        <dbReference type="SMART" id="SM00363"/>
    </source>
</evidence>
<dbReference type="Pfam" id="PF01479">
    <property type="entry name" value="S4"/>
    <property type="match status" value="1"/>
</dbReference>
<dbReference type="EMBL" id="BAAADO010000001">
    <property type="protein sequence ID" value="GAA0484708.1"/>
    <property type="molecule type" value="Genomic_DNA"/>
</dbReference>
<feature type="domain" description="RNA-binding S4" evidence="6">
    <location>
        <begin position="1"/>
        <end position="59"/>
    </location>
</feature>
<protein>
    <recommendedName>
        <fullName evidence="5">Pseudouridine synthase</fullName>
        <ecNumber evidence="5">5.4.99.-</ecNumber>
    </recommendedName>
</protein>
<dbReference type="InterPro" id="IPR042092">
    <property type="entry name" value="PsdUridine_s_RsuA/RluB/E/F_cat"/>
</dbReference>